<evidence type="ECO:0000259" key="12">
    <source>
        <dbReference type="PROSITE" id="PS51371"/>
    </source>
</evidence>
<dbReference type="Proteomes" id="UP000001695">
    <property type="component" value="Chromosome"/>
</dbReference>
<dbReference type="PRINTS" id="PR00762">
    <property type="entry name" value="CLCHANNEL"/>
</dbReference>
<dbReference type="Pfam" id="PF00654">
    <property type="entry name" value="Voltage_CLC"/>
    <property type="match status" value="1"/>
</dbReference>
<keyword evidence="7" id="KW-0869">Chloride channel</keyword>
<dbReference type="InterPro" id="IPR001807">
    <property type="entry name" value="ClC"/>
</dbReference>
<dbReference type="SUPFAM" id="SSF81340">
    <property type="entry name" value="Clc chloride channel"/>
    <property type="match status" value="1"/>
</dbReference>
<feature type="transmembrane region" description="Helical" evidence="11">
    <location>
        <begin position="432"/>
        <end position="452"/>
    </location>
</feature>
<feature type="transmembrane region" description="Helical" evidence="11">
    <location>
        <begin position="45"/>
        <end position="69"/>
    </location>
</feature>
<keyword evidence="14" id="KW-1185">Reference proteome</keyword>
<protein>
    <submittedName>
        <fullName evidence="13">Chloride channel core</fullName>
    </submittedName>
</protein>
<feature type="transmembrane region" description="Helical" evidence="11">
    <location>
        <begin position="362"/>
        <end position="381"/>
    </location>
</feature>
<evidence type="ECO:0000256" key="7">
    <source>
        <dbReference type="ARBA" id="ARBA00023173"/>
    </source>
</evidence>
<dbReference type="InterPro" id="IPR050368">
    <property type="entry name" value="ClC-type_chloride_channel"/>
</dbReference>
<reference evidence="13 14" key="2">
    <citation type="journal article" date="2010" name="J. Bacteriol.">
        <title>Complete genome sequence of Beijerinckia indica subsp. indica.</title>
        <authorList>
            <person name="Tamas I."/>
            <person name="Dedysh S.N."/>
            <person name="Liesack W."/>
            <person name="Stott M.B."/>
            <person name="Alam M."/>
            <person name="Murrell J.C."/>
            <person name="Dunfield P.F."/>
        </authorList>
    </citation>
    <scope>NUCLEOTIDE SEQUENCE [LARGE SCALE GENOMIC DNA]</scope>
    <source>
        <strain evidence="14">ATCC 9039 / DSM 1715 / NCIMB 8712</strain>
    </source>
</reference>
<keyword evidence="6 11" id="KW-0472">Membrane</keyword>
<keyword evidence="8" id="KW-0868">Chloride</keyword>
<dbReference type="GO" id="GO:0034707">
    <property type="term" value="C:chloride channel complex"/>
    <property type="evidence" value="ECO:0007669"/>
    <property type="project" value="UniProtKB-KW"/>
</dbReference>
<dbReference type="AlphaFoldDB" id="B2ICF8"/>
<dbReference type="PANTHER" id="PTHR43427:SF6">
    <property type="entry name" value="CHLORIDE CHANNEL PROTEIN CLC-E"/>
    <property type="match status" value="1"/>
</dbReference>
<dbReference type="PROSITE" id="PS51371">
    <property type="entry name" value="CBS"/>
    <property type="match status" value="1"/>
</dbReference>
<proteinExistence type="predicted"/>
<dbReference type="PANTHER" id="PTHR43427">
    <property type="entry name" value="CHLORIDE CHANNEL PROTEIN CLC-E"/>
    <property type="match status" value="1"/>
</dbReference>
<name>B2ICF8_BEII9</name>
<dbReference type="InterPro" id="IPR000644">
    <property type="entry name" value="CBS_dom"/>
</dbReference>
<feature type="transmembrane region" description="Helical" evidence="11">
    <location>
        <begin position="334"/>
        <end position="355"/>
    </location>
</feature>
<feature type="domain" description="CBS" evidence="12">
    <location>
        <begin position="559"/>
        <end position="621"/>
    </location>
</feature>
<evidence type="ECO:0000256" key="8">
    <source>
        <dbReference type="ARBA" id="ARBA00023214"/>
    </source>
</evidence>
<evidence type="ECO:0000256" key="1">
    <source>
        <dbReference type="ARBA" id="ARBA00004141"/>
    </source>
</evidence>
<evidence type="ECO:0000256" key="10">
    <source>
        <dbReference type="PROSITE-ProRule" id="PRU00703"/>
    </source>
</evidence>
<reference evidence="14" key="1">
    <citation type="submission" date="2008-03" db="EMBL/GenBank/DDBJ databases">
        <title>Complete sequence of chromosome of Beijerinckia indica subsp. indica ATCC 9039.</title>
        <authorList>
            <consortium name="US DOE Joint Genome Institute"/>
            <person name="Copeland A."/>
            <person name="Lucas S."/>
            <person name="Lapidus A."/>
            <person name="Glavina del Rio T."/>
            <person name="Dalin E."/>
            <person name="Tice H."/>
            <person name="Bruce D."/>
            <person name="Goodwin L."/>
            <person name="Pitluck S."/>
            <person name="LaButti K."/>
            <person name="Schmutz J."/>
            <person name="Larimer F."/>
            <person name="Land M."/>
            <person name="Hauser L."/>
            <person name="Kyrpides N."/>
            <person name="Mikhailova N."/>
            <person name="Dunfield P.F."/>
            <person name="Dedysh S.N."/>
            <person name="Liesack W."/>
            <person name="Saw J.H."/>
            <person name="Alam M."/>
            <person name="Chen Y."/>
            <person name="Murrell J.C."/>
            <person name="Richardson P."/>
        </authorList>
    </citation>
    <scope>NUCLEOTIDE SEQUENCE [LARGE SCALE GENOMIC DNA]</scope>
    <source>
        <strain evidence="14">ATCC 9039 / DSM 1715 / NCIMB 8712</strain>
    </source>
</reference>
<dbReference type="SUPFAM" id="SSF54631">
    <property type="entry name" value="CBS-domain pair"/>
    <property type="match status" value="1"/>
</dbReference>
<dbReference type="GO" id="GO:0005254">
    <property type="term" value="F:chloride channel activity"/>
    <property type="evidence" value="ECO:0007669"/>
    <property type="project" value="UniProtKB-KW"/>
</dbReference>
<feature type="transmembrane region" description="Helical" evidence="11">
    <location>
        <begin position="189"/>
        <end position="213"/>
    </location>
</feature>
<sequence length="635" mass="67272">MWFALVLPPEVLPPLMPAPAPIFSEKVLRIDVPAILRGIVRRHELGLILLGLITGQIAGIFVAGIFFLAGQMHKLLFGIALESHLSSLSVLSHPLQALVPVVGGLVVGVTGHFIQTWRNDRPIDPIEANALRGGTMSLLDSLLITGQTILSNGSGASVGLEASYTQLGSGFASWLGQAFRLRRADLRTLVACGSAGAIAAAFEAPLTGSFYAFELILGSYTPFGLAPIGAAAVGGALTARALGTGGDFIGHIPAVALSNSDMALLLLLGMICGLFGIGVMRAVTTAEALFRNSRIPIILRPAVGGVVLGAFALITPHVLASGHGALSDLFDEEAPAIGFLFGVLLLKATASAISIGSGFRGGLFFASLYLGGILGRIFVGVTAWANPTLAPDAWLATIVGMAAMAVAIIGGPMTMTFLALETTGDLPLSIEMLAVAAIVSVMVRRMFGYSFATWRLHLRGESIRSAQDIGWMRDLTVGKLMRSDTAIVRSDLPLARFKREFPLGSAQWVIAADTQGHYAGMVAVTDAWLTEFQNNPVQEDFGREKGGKSDTGAPKDATITPLLRQKMCVLLPEMNVKMAAQMFERSESEALAVVADVKDWRIIGLLTESQVLRRYTQELDKARRDLSGETWSGEG</sequence>
<organism evidence="13 14">
    <name type="scientific">Beijerinckia indica subsp. indica (strain ATCC 9039 / DSM 1715 / NCIMB 8712)</name>
    <dbReference type="NCBI Taxonomy" id="395963"/>
    <lineage>
        <taxon>Bacteria</taxon>
        <taxon>Pseudomonadati</taxon>
        <taxon>Pseudomonadota</taxon>
        <taxon>Alphaproteobacteria</taxon>
        <taxon>Hyphomicrobiales</taxon>
        <taxon>Beijerinckiaceae</taxon>
        <taxon>Beijerinckia</taxon>
    </lineage>
</organism>
<dbReference type="HOGENOM" id="CLU_015263_5_2_5"/>
<accession>B2ICF8</accession>
<evidence type="ECO:0000256" key="11">
    <source>
        <dbReference type="SAM" id="Phobius"/>
    </source>
</evidence>
<evidence type="ECO:0000256" key="5">
    <source>
        <dbReference type="ARBA" id="ARBA00023065"/>
    </source>
</evidence>
<keyword evidence="9" id="KW-0407">Ion channel</keyword>
<evidence type="ECO:0000313" key="13">
    <source>
        <dbReference type="EMBL" id="ACB93847.1"/>
    </source>
</evidence>
<comment type="subcellular location">
    <subcellularLocation>
        <location evidence="1">Membrane</location>
        <topology evidence="1">Multi-pass membrane protein</topology>
    </subcellularLocation>
</comment>
<keyword evidence="3 11" id="KW-0812">Transmembrane</keyword>
<keyword evidence="5" id="KW-0406">Ion transport</keyword>
<gene>
    <name evidence="13" type="ordered locus">Bind_0191</name>
</gene>
<dbReference type="eggNOG" id="COG0517">
    <property type="taxonomic scope" value="Bacteria"/>
</dbReference>
<dbReference type="Gene3D" id="1.10.3080.10">
    <property type="entry name" value="Clc chloride channel"/>
    <property type="match status" value="1"/>
</dbReference>
<dbReference type="STRING" id="395963.Bind_0191"/>
<evidence type="ECO:0000313" key="14">
    <source>
        <dbReference type="Proteomes" id="UP000001695"/>
    </source>
</evidence>
<evidence type="ECO:0000256" key="4">
    <source>
        <dbReference type="ARBA" id="ARBA00022989"/>
    </source>
</evidence>
<evidence type="ECO:0000256" key="6">
    <source>
        <dbReference type="ARBA" id="ARBA00023136"/>
    </source>
</evidence>
<keyword evidence="4 11" id="KW-1133">Transmembrane helix</keyword>
<feature type="transmembrane region" description="Helical" evidence="11">
    <location>
        <begin position="95"/>
        <end position="114"/>
    </location>
</feature>
<feature type="transmembrane region" description="Helical" evidence="11">
    <location>
        <begin position="295"/>
        <end position="314"/>
    </location>
</feature>
<keyword evidence="2" id="KW-0813">Transport</keyword>
<evidence type="ECO:0000256" key="3">
    <source>
        <dbReference type="ARBA" id="ARBA00022692"/>
    </source>
</evidence>
<dbReference type="InterPro" id="IPR046342">
    <property type="entry name" value="CBS_dom_sf"/>
</dbReference>
<dbReference type="InterPro" id="IPR014743">
    <property type="entry name" value="Cl-channel_core"/>
</dbReference>
<dbReference type="EMBL" id="CP001016">
    <property type="protein sequence ID" value="ACB93847.1"/>
    <property type="molecule type" value="Genomic_DNA"/>
</dbReference>
<dbReference type="eggNOG" id="COG0038">
    <property type="taxonomic scope" value="Bacteria"/>
</dbReference>
<feature type="transmembrane region" description="Helical" evidence="11">
    <location>
        <begin position="262"/>
        <end position="283"/>
    </location>
</feature>
<evidence type="ECO:0000256" key="2">
    <source>
        <dbReference type="ARBA" id="ARBA00022448"/>
    </source>
</evidence>
<dbReference type="CDD" id="cd00400">
    <property type="entry name" value="Voltage_gated_ClC"/>
    <property type="match status" value="1"/>
</dbReference>
<evidence type="ECO:0000256" key="9">
    <source>
        <dbReference type="ARBA" id="ARBA00023303"/>
    </source>
</evidence>
<feature type="transmembrane region" description="Helical" evidence="11">
    <location>
        <begin position="393"/>
        <end position="420"/>
    </location>
</feature>
<dbReference type="KEGG" id="bid:Bind_0191"/>
<keyword evidence="10" id="KW-0129">CBS domain</keyword>